<keyword evidence="3" id="KW-1185">Reference proteome</keyword>
<evidence type="ECO:0000313" key="3">
    <source>
        <dbReference type="Proteomes" id="UP001336835"/>
    </source>
</evidence>
<proteinExistence type="predicted"/>
<sequence>MKRTTLLFSFLFLSLATFAQTNFFRLSVGGGAGTTLAYADLKKKTYAFAGYGVIDYYTTPYVSFGLEIQKGELAGGDVQYDINHRQFINSYLSGSLNLKVQLGEFLTGYDRRNIFLNSIRGLYLGAGIGGIRNKLSNVRYYGDDVFPGEDQSTEMIVPVNLGINFYIPDQWDRDRLVINFNLQSTMAMGEGMDGYSSSNKNDIYTYFSVGVRYNFGILGLDRRR</sequence>
<feature type="chain" id="PRO_5045844895" evidence="1">
    <location>
        <begin position="20"/>
        <end position="224"/>
    </location>
</feature>
<keyword evidence="1" id="KW-0732">Signal</keyword>
<dbReference type="EMBL" id="JAZDQT010000002">
    <property type="protein sequence ID" value="MEE1946313.1"/>
    <property type="molecule type" value="Genomic_DNA"/>
</dbReference>
<reference evidence="2 3" key="1">
    <citation type="submission" date="2024-01" db="EMBL/GenBank/DDBJ databases">
        <title>Pedobacter sp. nov., isolated from fresh soil.</title>
        <authorList>
            <person name="Le N.T.T."/>
        </authorList>
    </citation>
    <scope>NUCLEOTIDE SEQUENCE [LARGE SCALE GENOMIC DNA]</scope>
    <source>
        <strain evidence="2 3">KR3-3</strain>
    </source>
</reference>
<feature type="signal peptide" evidence="1">
    <location>
        <begin position="1"/>
        <end position="19"/>
    </location>
</feature>
<dbReference type="RefSeq" id="WP_330108617.1">
    <property type="nucleotide sequence ID" value="NZ_JAZDQT010000002.1"/>
</dbReference>
<dbReference type="Proteomes" id="UP001336835">
    <property type="component" value="Unassembled WGS sequence"/>
</dbReference>
<comment type="caution">
    <text evidence="2">The sequence shown here is derived from an EMBL/GenBank/DDBJ whole genome shotgun (WGS) entry which is preliminary data.</text>
</comment>
<protein>
    <submittedName>
        <fullName evidence="2">Outer membrane beta-barrel protein</fullName>
    </submittedName>
</protein>
<evidence type="ECO:0000313" key="2">
    <source>
        <dbReference type="EMBL" id="MEE1946313.1"/>
    </source>
</evidence>
<organism evidence="2 3">
    <name type="scientific">Pedobacter albus</name>
    <dbReference type="NCBI Taxonomy" id="3113905"/>
    <lineage>
        <taxon>Bacteria</taxon>
        <taxon>Pseudomonadati</taxon>
        <taxon>Bacteroidota</taxon>
        <taxon>Sphingobacteriia</taxon>
        <taxon>Sphingobacteriales</taxon>
        <taxon>Sphingobacteriaceae</taxon>
        <taxon>Pedobacter</taxon>
    </lineage>
</organism>
<name>A0ABU7IA25_9SPHI</name>
<gene>
    <name evidence="2" type="ORF">VRU48_14405</name>
</gene>
<evidence type="ECO:0000256" key="1">
    <source>
        <dbReference type="SAM" id="SignalP"/>
    </source>
</evidence>
<accession>A0ABU7IA25</accession>